<evidence type="ECO:0000313" key="3">
    <source>
        <dbReference type="EMBL" id="KAK0144358.1"/>
    </source>
</evidence>
<evidence type="ECO:0000256" key="1">
    <source>
        <dbReference type="PROSITE-ProRule" id="PRU00047"/>
    </source>
</evidence>
<dbReference type="PANTHER" id="PTHR46888">
    <property type="entry name" value="ZINC KNUCKLE DOMAINCONTAINING PROTEIN-RELATED"/>
    <property type="match status" value="1"/>
</dbReference>
<dbReference type="SUPFAM" id="SSF57756">
    <property type="entry name" value="Retrovirus zinc finger-like domains"/>
    <property type="match status" value="1"/>
</dbReference>
<keyword evidence="1" id="KW-0479">Metal-binding</keyword>
<dbReference type="InterPro" id="IPR003309">
    <property type="entry name" value="SCAN_dom"/>
</dbReference>
<protein>
    <recommendedName>
        <fullName evidence="2">CCHC-type domain-containing protein</fullName>
    </recommendedName>
</protein>
<feature type="domain" description="CCHC-type" evidence="2">
    <location>
        <begin position="453"/>
        <end position="467"/>
    </location>
</feature>
<dbReference type="SUPFAM" id="SSF47353">
    <property type="entry name" value="Retrovirus capsid dimerization domain-like"/>
    <property type="match status" value="1"/>
</dbReference>
<keyword evidence="4" id="KW-1185">Reference proteome</keyword>
<dbReference type="Pfam" id="PF02023">
    <property type="entry name" value="SCAN"/>
    <property type="match status" value="1"/>
</dbReference>
<keyword evidence="1" id="KW-0863">Zinc-finger</keyword>
<dbReference type="EMBL" id="JAOPHQ010003140">
    <property type="protein sequence ID" value="KAK0144358.1"/>
    <property type="molecule type" value="Genomic_DNA"/>
</dbReference>
<dbReference type="InterPro" id="IPR038269">
    <property type="entry name" value="SCAN_sf"/>
</dbReference>
<dbReference type="InterPro" id="IPR036875">
    <property type="entry name" value="Znf_CCHC_sf"/>
</dbReference>
<proteinExistence type="predicted"/>
<organism evidence="3 4">
    <name type="scientific">Merluccius polli</name>
    <name type="common">Benguela hake</name>
    <name type="synonym">Merluccius cadenati</name>
    <dbReference type="NCBI Taxonomy" id="89951"/>
    <lineage>
        <taxon>Eukaryota</taxon>
        <taxon>Metazoa</taxon>
        <taxon>Chordata</taxon>
        <taxon>Craniata</taxon>
        <taxon>Vertebrata</taxon>
        <taxon>Euteleostomi</taxon>
        <taxon>Actinopterygii</taxon>
        <taxon>Neopterygii</taxon>
        <taxon>Teleostei</taxon>
        <taxon>Neoteleostei</taxon>
        <taxon>Acanthomorphata</taxon>
        <taxon>Zeiogadaria</taxon>
        <taxon>Gadariae</taxon>
        <taxon>Gadiformes</taxon>
        <taxon>Gadoidei</taxon>
        <taxon>Merlucciidae</taxon>
        <taxon>Merluccius</taxon>
    </lineage>
</organism>
<dbReference type="PANTHER" id="PTHR46888:SF15">
    <property type="entry name" value="ZINC FINGER AND SCAN DOMAIN-CONTAINING PROTEIN 12-LIKE"/>
    <property type="match status" value="1"/>
</dbReference>
<comment type="caution">
    <text evidence="3">The sequence shown here is derived from an EMBL/GenBank/DDBJ whole genome shotgun (WGS) entry which is preliminary data.</text>
</comment>
<dbReference type="SMART" id="SM00343">
    <property type="entry name" value="ZnF_C2HC"/>
    <property type="match status" value="1"/>
</dbReference>
<evidence type="ECO:0000313" key="4">
    <source>
        <dbReference type="Proteomes" id="UP001174136"/>
    </source>
</evidence>
<evidence type="ECO:0000259" key="2">
    <source>
        <dbReference type="PROSITE" id="PS50158"/>
    </source>
</evidence>
<dbReference type="PROSITE" id="PS50158">
    <property type="entry name" value="ZF_CCHC"/>
    <property type="match status" value="1"/>
</dbReference>
<accession>A0AA47MPU4</accession>
<name>A0AA47MPU4_MERPO</name>
<dbReference type="AlphaFoldDB" id="A0AA47MPU4"/>
<dbReference type="Proteomes" id="UP001174136">
    <property type="component" value="Unassembled WGS sequence"/>
</dbReference>
<dbReference type="GO" id="GO:0003676">
    <property type="term" value="F:nucleic acid binding"/>
    <property type="evidence" value="ECO:0007669"/>
    <property type="project" value="InterPro"/>
</dbReference>
<dbReference type="InterPro" id="IPR001878">
    <property type="entry name" value="Znf_CCHC"/>
</dbReference>
<sequence length="553" mass="58840">MRVGPADSHSCFQADASHASVDRSSGVDLSSSCTALLYGWRDLSLSRGNTVVVVLCRICQSFLWAFLARARVAASRRRPAGAIPASTGRWNTGVGFRQPVMVRSAMFMATSTFLECGLLHQAGAQYSAAEKTRACVEIRSTLADAPQLVPARRRISETLDDTLAVTSSRCCLKESVLSRRTPSSMLDPGGPDLERTGCRRGQSGTILRHIGTPNGTAEWMDPQQSINTLAQMLAEVAAMSRDQAVLSRQQLAALQGQAERQTQLMEAMVSRAGAASPAPSFTGLTLHKMSVHDDPQTFLEMFEATVAACGWPGAEWAVRLLPLLSGDVQTAALGLPAPSRGQYGEIKQAVLDRLGLSAEDHRRRFRGNKLGPADQPFVTRWLQPGSSTGDVLDKIVLEQFVEGLPAATSDSVLCHRPADLAGAITLAEDHLGPAATGAAFDPQRAPQAAGQECWRCGQLGHFRGECPLMEVGQVIRVVGPPAPSPGPGGTYSVPVSGTVCGGAFTADRDRGYVRCAQRLREVVRHCRRGGGASRAFTGGSAGSRVRLHGGFST</sequence>
<reference evidence="3" key="1">
    <citation type="journal article" date="2023" name="Front. Mar. Sci.">
        <title>A new Merluccius polli reference genome to investigate the effects of global change in West African waters.</title>
        <authorList>
            <person name="Mateo J.L."/>
            <person name="Blanco-Fernandez C."/>
            <person name="Garcia-Vazquez E."/>
            <person name="Machado-Schiaffino G."/>
        </authorList>
    </citation>
    <scope>NUCLEOTIDE SEQUENCE</scope>
    <source>
        <strain evidence="3">C29</strain>
        <tissue evidence="3">Fin</tissue>
    </source>
</reference>
<dbReference type="GO" id="GO:0008270">
    <property type="term" value="F:zinc ion binding"/>
    <property type="evidence" value="ECO:0007669"/>
    <property type="project" value="UniProtKB-KW"/>
</dbReference>
<dbReference type="Gene3D" id="1.10.4020.10">
    <property type="entry name" value="DNA breaking-rejoining enzymes"/>
    <property type="match status" value="1"/>
</dbReference>
<gene>
    <name evidence="3" type="ORF">N1851_017284</name>
</gene>
<keyword evidence="1" id="KW-0862">Zinc</keyword>